<dbReference type="EMBL" id="CP016094">
    <property type="protein sequence ID" value="AOS44114.1"/>
    <property type="molecule type" value="Genomic_DNA"/>
</dbReference>
<evidence type="ECO:0000256" key="1">
    <source>
        <dbReference type="ARBA" id="ARBA00004383"/>
    </source>
</evidence>
<evidence type="ECO:0000256" key="6">
    <source>
        <dbReference type="ARBA" id="ARBA00022519"/>
    </source>
</evidence>
<evidence type="ECO:0000256" key="4">
    <source>
        <dbReference type="ARBA" id="ARBA00022448"/>
    </source>
</evidence>
<keyword evidence="9" id="KW-0653">Protein transport</keyword>
<evidence type="ECO:0000256" key="10">
    <source>
        <dbReference type="ARBA" id="ARBA00022989"/>
    </source>
</evidence>
<dbReference type="GO" id="GO:0031992">
    <property type="term" value="F:energy transducer activity"/>
    <property type="evidence" value="ECO:0007669"/>
    <property type="project" value="TreeGrafter"/>
</dbReference>
<dbReference type="GO" id="GO:0055085">
    <property type="term" value="P:transmembrane transport"/>
    <property type="evidence" value="ECO:0007669"/>
    <property type="project" value="InterPro"/>
</dbReference>
<dbReference type="NCBIfam" id="TIGR01352">
    <property type="entry name" value="tonB_Cterm"/>
    <property type="match status" value="3"/>
</dbReference>
<dbReference type="InterPro" id="IPR006260">
    <property type="entry name" value="TonB/TolA_C"/>
</dbReference>
<feature type="chain" id="PRO_5009105202" description="Protein TonB" evidence="12">
    <location>
        <begin position="30"/>
        <end position="371"/>
    </location>
</feature>
<evidence type="ECO:0000256" key="9">
    <source>
        <dbReference type="ARBA" id="ARBA00022927"/>
    </source>
</evidence>
<keyword evidence="7" id="KW-0812">Transmembrane</keyword>
<evidence type="ECO:0000256" key="2">
    <source>
        <dbReference type="ARBA" id="ARBA00006555"/>
    </source>
</evidence>
<feature type="domain" description="TonB C-terminal" evidence="13">
    <location>
        <begin position="39"/>
        <end position="132"/>
    </location>
</feature>
<dbReference type="GO" id="GO:0015031">
    <property type="term" value="P:protein transport"/>
    <property type="evidence" value="ECO:0007669"/>
    <property type="project" value="UniProtKB-KW"/>
</dbReference>
<comment type="similarity">
    <text evidence="2">Belongs to the TonB family.</text>
</comment>
<evidence type="ECO:0000256" key="3">
    <source>
        <dbReference type="ARBA" id="ARBA00022362"/>
    </source>
</evidence>
<accession>A0A1D8AT84</accession>
<keyword evidence="12" id="KW-0732">Signal</keyword>
<evidence type="ECO:0000256" key="12">
    <source>
        <dbReference type="SAM" id="SignalP"/>
    </source>
</evidence>
<dbReference type="InterPro" id="IPR037682">
    <property type="entry name" value="TonB_C"/>
</dbReference>
<dbReference type="KEGG" id="obg:Verru16b_01175"/>
<organism evidence="14 15">
    <name type="scientific">Lacunisphaera limnophila</name>
    <dbReference type="NCBI Taxonomy" id="1838286"/>
    <lineage>
        <taxon>Bacteria</taxon>
        <taxon>Pseudomonadati</taxon>
        <taxon>Verrucomicrobiota</taxon>
        <taxon>Opitutia</taxon>
        <taxon>Opitutales</taxon>
        <taxon>Opitutaceae</taxon>
        <taxon>Lacunisphaera</taxon>
    </lineage>
</organism>
<keyword evidence="10" id="KW-1133">Transmembrane helix</keyword>
<dbReference type="Gene3D" id="3.30.1150.10">
    <property type="match status" value="2"/>
</dbReference>
<keyword evidence="5" id="KW-1003">Cell membrane</keyword>
<evidence type="ECO:0000256" key="11">
    <source>
        <dbReference type="ARBA" id="ARBA00023136"/>
    </source>
</evidence>
<dbReference type="PROSITE" id="PS52015">
    <property type="entry name" value="TONB_CTD"/>
    <property type="match status" value="2"/>
</dbReference>
<dbReference type="PANTHER" id="PTHR33446">
    <property type="entry name" value="PROTEIN TONB-RELATED"/>
    <property type="match status" value="1"/>
</dbReference>
<comment type="subcellular location">
    <subcellularLocation>
        <location evidence="1">Cell inner membrane</location>
        <topology evidence="1">Single-pass membrane protein</topology>
        <orientation evidence="1">Periplasmic side</orientation>
    </subcellularLocation>
</comment>
<dbReference type="Proteomes" id="UP000095228">
    <property type="component" value="Chromosome"/>
</dbReference>
<evidence type="ECO:0000259" key="13">
    <source>
        <dbReference type="PROSITE" id="PS52015"/>
    </source>
</evidence>
<evidence type="ECO:0000256" key="5">
    <source>
        <dbReference type="ARBA" id="ARBA00022475"/>
    </source>
</evidence>
<dbReference type="SUPFAM" id="SSF74653">
    <property type="entry name" value="TolA/TonB C-terminal domain"/>
    <property type="match status" value="3"/>
</dbReference>
<evidence type="ECO:0000313" key="15">
    <source>
        <dbReference type="Proteomes" id="UP000095228"/>
    </source>
</evidence>
<protein>
    <recommendedName>
        <fullName evidence="3">Protein TonB</fullName>
    </recommendedName>
</protein>
<gene>
    <name evidence="14" type="ORF">Verru16b_01175</name>
</gene>
<dbReference type="RefSeq" id="WP_069961403.1">
    <property type="nucleotide sequence ID" value="NZ_CP016094.1"/>
</dbReference>
<dbReference type="Pfam" id="PF03544">
    <property type="entry name" value="TonB_C"/>
    <property type="match status" value="3"/>
</dbReference>
<dbReference type="GO" id="GO:0098797">
    <property type="term" value="C:plasma membrane protein complex"/>
    <property type="evidence" value="ECO:0007669"/>
    <property type="project" value="TreeGrafter"/>
</dbReference>
<dbReference type="Gene3D" id="3.30.2420.10">
    <property type="entry name" value="TonB"/>
    <property type="match status" value="1"/>
</dbReference>
<dbReference type="STRING" id="1838286.Verru16b_01175"/>
<evidence type="ECO:0000313" key="14">
    <source>
        <dbReference type="EMBL" id="AOS44114.1"/>
    </source>
</evidence>
<evidence type="ECO:0000256" key="7">
    <source>
        <dbReference type="ARBA" id="ARBA00022692"/>
    </source>
</evidence>
<proteinExistence type="inferred from homology"/>
<feature type="domain" description="TonB C-terminal" evidence="13">
    <location>
        <begin position="274"/>
        <end position="369"/>
    </location>
</feature>
<dbReference type="AlphaFoldDB" id="A0A1D8AT84"/>
<feature type="signal peptide" evidence="12">
    <location>
        <begin position="1"/>
        <end position="29"/>
    </location>
</feature>
<keyword evidence="8" id="KW-0677">Repeat</keyword>
<evidence type="ECO:0000256" key="8">
    <source>
        <dbReference type="ARBA" id="ARBA00022737"/>
    </source>
</evidence>
<keyword evidence="15" id="KW-1185">Reference proteome</keyword>
<dbReference type="PANTHER" id="PTHR33446:SF8">
    <property type="entry name" value="PROTEIN TONB"/>
    <property type="match status" value="1"/>
</dbReference>
<keyword evidence="4" id="KW-0813">Transport</keyword>
<reference evidence="14 15" key="1">
    <citation type="submission" date="2016-06" db="EMBL/GenBank/DDBJ databases">
        <title>Three novel species with peptidoglycan cell walls form the new genus Lacunisphaera gen. nov. in the family Opitutaceae of the verrucomicrobial subdivision 4.</title>
        <authorList>
            <person name="Rast P."/>
            <person name="Gloeckner I."/>
            <person name="Jogler M."/>
            <person name="Boedeker C."/>
            <person name="Jeske O."/>
            <person name="Wiegand S."/>
            <person name="Reinhardt R."/>
            <person name="Schumann P."/>
            <person name="Rohde M."/>
            <person name="Spring S."/>
            <person name="Gloeckner F.O."/>
            <person name="Jogler C."/>
        </authorList>
    </citation>
    <scope>NUCLEOTIDE SEQUENCE [LARGE SCALE GENOMIC DNA]</scope>
    <source>
        <strain evidence="14 15">IG16b</strain>
    </source>
</reference>
<dbReference type="InterPro" id="IPR051045">
    <property type="entry name" value="TonB-dependent_transducer"/>
</dbReference>
<keyword evidence="6" id="KW-0997">Cell inner membrane</keyword>
<name>A0A1D8AT84_9BACT</name>
<keyword evidence="11" id="KW-0472">Membrane</keyword>
<sequence>MIRYTLSHGRSVRLALVAGLMICSLTSSGAEPGPNNASGADVLPKSVRRDPPLYPYNAAKAGLNGKVQIEFIVDEAGDVINPHVVRSNNPWFERPALDAVLKWKFEPGRKGGRPVKVRANQLLEFDSGAALGGHELWRVPARNPDPEAPPELRWTKPPTPINTAFPVYPWGDFEARRDGRTDLRFVIGPQGRVIAAKVVSATTPEMAEAVLAMIDTWEFTPAQKADGTPCFSAFSIQHDFRHAGIRGDVPITEGAHRILRRIQKSPEKIVSAAQLDERPRALSTRPPVYPTKLLQAGQPGSAQIEFIIDEEGDAQLPRIVASTEPAFGYAAVQAVATWRFAPPRQGGKPVATRVQVPIDFAPPKIEKPATP</sequence>